<proteinExistence type="predicted"/>
<protein>
    <recommendedName>
        <fullName evidence="4">DUF1318 domain-containing protein</fullName>
    </recommendedName>
</protein>
<name>A0A410P2Z3_VELA1</name>
<dbReference type="OrthoDB" id="8526313at2"/>
<evidence type="ECO:0000256" key="1">
    <source>
        <dbReference type="SAM" id="MobiDB-lite"/>
    </source>
</evidence>
<evidence type="ECO:0000313" key="3">
    <source>
        <dbReference type="Proteomes" id="UP000287243"/>
    </source>
</evidence>
<keyword evidence="3" id="KW-1185">Reference proteome</keyword>
<organism evidence="2 3">
    <name type="scientific">Velamenicoccus archaeovorus</name>
    <dbReference type="NCBI Taxonomy" id="1930593"/>
    <lineage>
        <taxon>Bacteria</taxon>
        <taxon>Pseudomonadati</taxon>
        <taxon>Candidatus Omnitrophota</taxon>
        <taxon>Candidatus Velamenicoccus</taxon>
    </lineage>
</organism>
<dbReference type="Proteomes" id="UP000287243">
    <property type="component" value="Chromosome"/>
</dbReference>
<feature type="region of interest" description="Disordered" evidence="1">
    <location>
        <begin position="64"/>
        <end position="90"/>
    </location>
</feature>
<sequence>MPISQRRVFQSGLILFILFGFAHMGVGAKQSIRLGDAVSSEPRSGGAVCLGFFSGVREAWAEGEDAKETEVKNQEAEAKDAKGESGDYPEEVRDAIERRSARRNELLSWEKKGVIGENMHGHVEIVKRGASKKNNLVALVEQENRDRSAIYAYVAKKDKVSVNETVRFFTRKIQTEAPAKTPIQCFNGEWTVK</sequence>
<dbReference type="AlphaFoldDB" id="A0A410P2Z3"/>
<reference evidence="2 3" key="1">
    <citation type="submission" date="2017-01" db="EMBL/GenBank/DDBJ databases">
        <title>First insights into the biology of 'candidatus Vampirococcus archaeovorus'.</title>
        <authorList>
            <person name="Kizina J."/>
            <person name="Jordan S."/>
            <person name="Stueber K."/>
            <person name="Reinhardt R."/>
            <person name="Harder J."/>
        </authorList>
    </citation>
    <scope>NUCLEOTIDE SEQUENCE [LARGE SCALE GENOMIC DNA]</scope>
    <source>
        <strain evidence="2 3">LiM</strain>
    </source>
</reference>
<evidence type="ECO:0000313" key="2">
    <source>
        <dbReference type="EMBL" id="QAT16490.1"/>
    </source>
</evidence>
<accession>A0A410P2Z3</accession>
<dbReference type="InterPro" id="IPR008309">
    <property type="entry name" value="YdbL"/>
</dbReference>
<dbReference type="EMBL" id="CP019384">
    <property type="protein sequence ID" value="QAT16490.1"/>
    <property type="molecule type" value="Genomic_DNA"/>
</dbReference>
<evidence type="ECO:0008006" key="4">
    <source>
        <dbReference type="Google" id="ProtNLM"/>
    </source>
</evidence>
<dbReference type="KEGG" id="vai:BU251_01475"/>
<dbReference type="Pfam" id="PF07027">
    <property type="entry name" value="DUF1318"/>
    <property type="match status" value="1"/>
</dbReference>
<gene>
    <name evidence="2" type="ORF">BU251_01475</name>
</gene>